<keyword evidence="1 4" id="KW-0808">Transferase</keyword>
<keyword evidence="2" id="KW-0547">Nucleotide-binding</keyword>
<evidence type="ECO:0008006" key="7">
    <source>
        <dbReference type="Google" id="ProtNLM"/>
    </source>
</evidence>
<dbReference type="InterPro" id="IPR027417">
    <property type="entry name" value="P-loop_NTPase"/>
</dbReference>
<gene>
    <name evidence="5" type="ORF">LTR36_006046</name>
</gene>
<evidence type="ECO:0000313" key="6">
    <source>
        <dbReference type="Proteomes" id="UP001324427"/>
    </source>
</evidence>
<keyword evidence="6" id="KW-1185">Reference proteome</keyword>
<accession>A0AAV9JD18</accession>
<dbReference type="AlphaFoldDB" id="A0AAV9JD18"/>
<dbReference type="CDD" id="cd01428">
    <property type="entry name" value="ADK"/>
    <property type="match status" value="1"/>
</dbReference>
<sequence>MALPPNDGEANSTAAEPSISIVFVLGLPGAGKGTMCSRLATDLDWCHVSVGDYLRELSKSEEAVSDAAFGALSLAELRTHLQARDLLPAETVAAVVAHKINKERNDGHRRFLVDSFPRNLETAEAFERRVAHPTAVLLFVCPKHVAKTRFVERMRGDDDSAIFEKRYEEYQRLNGDILARYAPVLKTLSTTDGEDKTYGNLRELAEGVLGREK</sequence>
<dbReference type="GO" id="GO:0019205">
    <property type="term" value="F:nucleobase-containing compound kinase activity"/>
    <property type="evidence" value="ECO:0007669"/>
    <property type="project" value="InterPro"/>
</dbReference>
<dbReference type="PANTHER" id="PTHR23359">
    <property type="entry name" value="NUCLEOTIDE KINASE"/>
    <property type="match status" value="1"/>
</dbReference>
<dbReference type="GO" id="GO:0006139">
    <property type="term" value="P:nucleobase-containing compound metabolic process"/>
    <property type="evidence" value="ECO:0007669"/>
    <property type="project" value="InterPro"/>
</dbReference>
<dbReference type="Pfam" id="PF00406">
    <property type="entry name" value="ADK"/>
    <property type="match status" value="1"/>
</dbReference>
<comment type="caution">
    <text evidence="5">The sequence shown here is derived from an EMBL/GenBank/DDBJ whole genome shotgun (WGS) entry which is preliminary data.</text>
</comment>
<evidence type="ECO:0000256" key="4">
    <source>
        <dbReference type="RuleBase" id="RU003330"/>
    </source>
</evidence>
<dbReference type="GO" id="GO:0005524">
    <property type="term" value="F:ATP binding"/>
    <property type="evidence" value="ECO:0007669"/>
    <property type="project" value="InterPro"/>
</dbReference>
<dbReference type="SUPFAM" id="SSF52540">
    <property type="entry name" value="P-loop containing nucleoside triphosphate hydrolases"/>
    <property type="match status" value="1"/>
</dbReference>
<protein>
    <recommendedName>
        <fullName evidence="7">P-loop containing nucleoside triphosphate hydrolase protein</fullName>
    </recommendedName>
</protein>
<keyword evidence="3 4" id="KW-0418">Kinase</keyword>
<proteinExistence type="inferred from homology"/>
<reference evidence="5 6" key="1">
    <citation type="submission" date="2021-11" db="EMBL/GenBank/DDBJ databases">
        <title>Black yeast isolated from Biological Soil Crust.</title>
        <authorList>
            <person name="Kurbessoian T."/>
        </authorList>
    </citation>
    <scope>NUCLEOTIDE SEQUENCE [LARGE SCALE GENOMIC DNA]</scope>
    <source>
        <strain evidence="5 6">CCFEE 5522</strain>
    </source>
</reference>
<dbReference type="Gene3D" id="3.40.50.300">
    <property type="entry name" value="P-loop containing nucleotide triphosphate hydrolases"/>
    <property type="match status" value="1"/>
</dbReference>
<dbReference type="PRINTS" id="PR00094">
    <property type="entry name" value="ADENYLTKNASE"/>
</dbReference>
<comment type="similarity">
    <text evidence="4">Belongs to the adenylate kinase family.</text>
</comment>
<dbReference type="Proteomes" id="UP001324427">
    <property type="component" value="Unassembled WGS sequence"/>
</dbReference>
<organism evidence="5 6">
    <name type="scientific">Oleoguttula mirabilis</name>
    <dbReference type="NCBI Taxonomy" id="1507867"/>
    <lineage>
        <taxon>Eukaryota</taxon>
        <taxon>Fungi</taxon>
        <taxon>Dikarya</taxon>
        <taxon>Ascomycota</taxon>
        <taxon>Pezizomycotina</taxon>
        <taxon>Dothideomycetes</taxon>
        <taxon>Dothideomycetidae</taxon>
        <taxon>Mycosphaerellales</taxon>
        <taxon>Teratosphaeriaceae</taxon>
        <taxon>Oleoguttula</taxon>
    </lineage>
</organism>
<dbReference type="InterPro" id="IPR000850">
    <property type="entry name" value="Adenylat/UMP-CMP_kin"/>
</dbReference>
<name>A0AAV9JD18_9PEZI</name>
<dbReference type="EMBL" id="JAVFHQ010000037">
    <property type="protein sequence ID" value="KAK4542857.1"/>
    <property type="molecule type" value="Genomic_DNA"/>
</dbReference>
<evidence type="ECO:0000256" key="2">
    <source>
        <dbReference type="ARBA" id="ARBA00022741"/>
    </source>
</evidence>
<evidence type="ECO:0000256" key="1">
    <source>
        <dbReference type="ARBA" id="ARBA00022679"/>
    </source>
</evidence>
<evidence type="ECO:0000256" key="3">
    <source>
        <dbReference type="ARBA" id="ARBA00022777"/>
    </source>
</evidence>
<evidence type="ECO:0000313" key="5">
    <source>
        <dbReference type="EMBL" id="KAK4542857.1"/>
    </source>
</evidence>